<evidence type="ECO:0000313" key="3">
    <source>
        <dbReference type="Proteomes" id="UP000286806"/>
    </source>
</evidence>
<feature type="region of interest" description="Disordered" evidence="1">
    <location>
        <begin position="416"/>
        <end position="444"/>
    </location>
</feature>
<dbReference type="AlphaFoldDB" id="A0A401JF88"/>
<sequence length="444" mass="47093">MSIAATFDFLRRAAQTATIRTGRGFADFLTSRIVQATTEPSLLAAMERLLKSLGSDISYIGGEKMARFMAAAGGVEAPGLLSWLRAYPNMAAMIALLRNDDDYAAALASIQLPAAQVGDRGSAPPSRPWQIGISAICTSPLAHGADGKAGNATLFRRQQVLSTTGQVLDLPFYAGNAVRGQLRDILADHFIGALGLTVSRVRPPLALWFFHALYAGGVLEEGGGDAIKAVGNELGNNGTLRTEGVHRLRDHLPALSLLGVALGNRVLPGRLYAGDLRPRCREWGNGAIDAAELMEWTFLTRREDHEDHADNHSMIANTECLRTGTVLEGGIDLDTHAGDLERSALGCGLALLQQRGLLGAENRRGLGRVDMAISGAPDPALYLDWLAAEKPRILDYLAGIHATDTSGNDAILGAQRAAKSKPKGKPAKAAVAPEPFQDDSLAGL</sequence>
<proteinExistence type="predicted"/>
<comment type="caution">
    <text evidence="2">The sequence shown here is derived from an EMBL/GenBank/DDBJ whole genome shotgun (WGS) entry which is preliminary data.</text>
</comment>
<protein>
    <submittedName>
        <fullName evidence="2">Uncharacterized protein</fullName>
    </submittedName>
</protein>
<dbReference type="Proteomes" id="UP000286806">
    <property type="component" value="Unassembled WGS sequence"/>
</dbReference>
<accession>A0A401JF88</accession>
<evidence type="ECO:0000313" key="2">
    <source>
        <dbReference type="EMBL" id="GBL46268.1"/>
    </source>
</evidence>
<dbReference type="RefSeq" id="WP_124705053.1">
    <property type="nucleotide sequence ID" value="NZ_BGOW01000017.1"/>
</dbReference>
<evidence type="ECO:0000256" key="1">
    <source>
        <dbReference type="SAM" id="MobiDB-lite"/>
    </source>
</evidence>
<keyword evidence="3" id="KW-1185">Reference proteome</keyword>
<dbReference type="OrthoDB" id="8478237at2"/>
<reference evidence="2 3" key="1">
    <citation type="journal article" date="2019" name="Front. Microbiol.">
        <title>Genomes of Neutrophilic Sulfur-Oxidizing Chemolithoautotrophs Representing 9 Proteobacterial Species From 8 Genera.</title>
        <authorList>
            <person name="Watanabe T."/>
            <person name="Kojima H."/>
            <person name="Umezawa K."/>
            <person name="Hori C."/>
            <person name="Takasuka T.E."/>
            <person name="Kato Y."/>
            <person name="Fukui M."/>
        </authorList>
    </citation>
    <scope>NUCLEOTIDE SEQUENCE [LARGE SCALE GENOMIC DNA]</scope>
    <source>
        <strain evidence="2 3">TTN</strain>
    </source>
</reference>
<dbReference type="EMBL" id="BGOW01000017">
    <property type="protein sequence ID" value="GBL46268.1"/>
    <property type="molecule type" value="Genomic_DNA"/>
</dbReference>
<organism evidence="2 3">
    <name type="scientific">Sulfuriferula multivorans</name>
    <dbReference type="NCBI Taxonomy" id="1559896"/>
    <lineage>
        <taxon>Bacteria</taxon>
        <taxon>Pseudomonadati</taxon>
        <taxon>Pseudomonadota</taxon>
        <taxon>Betaproteobacteria</taxon>
        <taxon>Nitrosomonadales</taxon>
        <taxon>Sulfuricellaceae</taxon>
        <taxon>Sulfuriferula</taxon>
    </lineage>
</organism>
<name>A0A401JF88_9PROT</name>
<gene>
    <name evidence="2" type="ORF">SFMTTN_2081</name>
</gene>